<feature type="compositionally biased region" description="Polar residues" evidence="1">
    <location>
        <begin position="142"/>
        <end position="159"/>
    </location>
</feature>
<accession>A0AAD5JWK8</accession>
<proteinExistence type="predicted"/>
<dbReference type="PROSITE" id="PS50280">
    <property type="entry name" value="SET"/>
    <property type="match status" value="1"/>
</dbReference>
<feature type="compositionally biased region" description="Polar residues" evidence="1">
    <location>
        <begin position="413"/>
        <end position="423"/>
    </location>
</feature>
<dbReference type="AlphaFoldDB" id="A0AAD5JWK8"/>
<dbReference type="EMBL" id="JAIXMP010000052">
    <property type="protein sequence ID" value="KAI9245352.1"/>
    <property type="molecule type" value="Genomic_DNA"/>
</dbReference>
<protein>
    <recommendedName>
        <fullName evidence="2">SET domain-containing protein</fullName>
    </recommendedName>
</protein>
<evidence type="ECO:0000313" key="4">
    <source>
        <dbReference type="Proteomes" id="UP001209540"/>
    </source>
</evidence>
<reference evidence="3" key="1">
    <citation type="journal article" date="2022" name="IScience">
        <title>Evolution of zygomycete secretomes and the origins of terrestrial fungal ecologies.</title>
        <authorList>
            <person name="Chang Y."/>
            <person name="Wang Y."/>
            <person name="Mondo S."/>
            <person name="Ahrendt S."/>
            <person name="Andreopoulos W."/>
            <person name="Barry K."/>
            <person name="Beard J."/>
            <person name="Benny G.L."/>
            <person name="Blankenship S."/>
            <person name="Bonito G."/>
            <person name="Cuomo C."/>
            <person name="Desiro A."/>
            <person name="Gervers K.A."/>
            <person name="Hundley H."/>
            <person name="Kuo A."/>
            <person name="LaButti K."/>
            <person name="Lang B.F."/>
            <person name="Lipzen A."/>
            <person name="O'Donnell K."/>
            <person name="Pangilinan J."/>
            <person name="Reynolds N."/>
            <person name="Sandor L."/>
            <person name="Smith M.E."/>
            <person name="Tsang A."/>
            <person name="Grigoriev I.V."/>
            <person name="Stajich J.E."/>
            <person name="Spatafora J.W."/>
        </authorList>
    </citation>
    <scope>NUCLEOTIDE SEQUENCE</scope>
    <source>
        <strain evidence="3">RSA 2281</strain>
    </source>
</reference>
<dbReference type="InterPro" id="IPR001214">
    <property type="entry name" value="SET_dom"/>
</dbReference>
<feature type="region of interest" description="Disordered" evidence="1">
    <location>
        <begin position="142"/>
        <end position="169"/>
    </location>
</feature>
<dbReference type="SUPFAM" id="SSF82199">
    <property type="entry name" value="SET domain"/>
    <property type="match status" value="1"/>
</dbReference>
<reference evidence="3" key="2">
    <citation type="submission" date="2023-02" db="EMBL/GenBank/DDBJ databases">
        <authorList>
            <consortium name="DOE Joint Genome Institute"/>
            <person name="Mondo S.J."/>
            <person name="Chang Y."/>
            <person name="Wang Y."/>
            <person name="Ahrendt S."/>
            <person name="Andreopoulos W."/>
            <person name="Barry K."/>
            <person name="Beard J."/>
            <person name="Benny G.L."/>
            <person name="Blankenship S."/>
            <person name="Bonito G."/>
            <person name="Cuomo C."/>
            <person name="Desiro A."/>
            <person name="Gervers K.A."/>
            <person name="Hundley H."/>
            <person name="Kuo A."/>
            <person name="LaButti K."/>
            <person name="Lang B.F."/>
            <person name="Lipzen A."/>
            <person name="O'Donnell K."/>
            <person name="Pangilinan J."/>
            <person name="Reynolds N."/>
            <person name="Sandor L."/>
            <person name="Smith M.W."/>
            <person name="Tsang A."/>
            <person name="Grigoriev I.V."/>
            <person name="Stajich J.E."/>
            <person name="Spatafora J.W."/>
        </authorList>
    </citation>
    <scope>NUCLEOTIDE SEQUENCE</scope>
    <source>
        <strain evidence="3">RSA 2281</strain>
    </source>
</reference>
<feature type="domain" description="SET" evidence="2">
    <location>
        <begin position="268"/>
        <end position="395"/>
    </location>
</feature>
<dbReference type="Pfam" id="PF00856">
    <property type="entry name" value="SET"/>
    <property type="match status" value="1"/>
</dbReference>
<sequence>MHEAQRRTKRSGNRSAVQPRWHNQAYMLFLALRQHPDRCLSRPELIKAALALDEKISKERNLPRVFKGKTPMNSASASLTTNTDRYFIPFRPDGSRSMHFKLAYEPGNFKIAVQEYSKWEKKLAGHDWPFCFGIPKDPSILSTTTTGSSVNEEQPQQLIKKQAPPPSPPPRITEFDEFMMSRNGTAFHPPAPPSYHHDNNENKTNDTVTTPVIHNNNNINKKNLDIDHTGEDGSNIVAMKAVNELEQQQQEIKLEDLDLSNVPETWKDILRVGKSTIPGAGQGLFAKRKLPYNSPLGFYFGVPMTEDEYDSLKDGVGRASEYSIMYRRTVLDATDESGQPFTDPEGPMFCPFHFMNETSEKQANILFIEGAVVNQVICWTKRDIEPDEELFVWYGRDVDRHWTPAPSSSSTSQTNGINGKKTNSTTTTPPPSTS</sequence>
<evidence type="ECO:0000259" key="2">
    <source>
        <dbReference type="PROSITE" id="PS50280"/>
    </source>
</evidence>
<name>A0AAD5JWK8_9FUNG</name>
<comment type="caution">
    <text evidence="3">The sequence shown here is derived from an EMBL/GenBank/DDBJ whole genome shotgun (WGS) entry which is preliminary data.</text>
</comment>
<evidence type="ECO:0000313" key="3">
    <source>
        <dbReference type="EMBL" id="KAI9245352.1"/>
    </source>
</evidence>
<evidence type="ECO:0000256" key="1">
    <source>
        <dbReference type="SAM" id="MobiDB-lite"/>
    </source>
</evidence>
<dbReference type="Gene3D" id="2.170.270.10">
    <property type="entry name" value="SET domain"/>
    <property type="match status" value="1"/>
</dbReference>
<gene>
    <name evidence="3" type="ORF">BDA99DRAFT_447909</name>
</gene>
<dbReference type="Proteomes" id="UP001209540">
    <property type="component" value="Unassembled WGS sequence"/>
</dbReference>
<keyword evidence="4" id="KW-1185">Reference proteome</keyword>
<feature type="region of interest" description="Disordered" evidence="1">
    <location>
        <begin position="402"/>
        <end position="434"/>
    </location>
</feature>
<dbReference type="InterPro" id="IPR046341">
    <property type="entry name" value="SET_dom_sf"/>
</dbReference>
<organism evidence="3 4">
    <name type="scientific">Phascolomyces articulosus</name>
    <dbReference type="NCBI Taxonomy" id="60185"/>
    <lineage>
        <taxon>Eukaryota</taxon>
        <taxon>Fungi</taxon>
        <taxon>Fungi incertae sedis</taxon>
        <taxon>Mucoromycota</taxon>
        <taxon>Mucoromycotina</taxon>
        <taxon>Mucoromycetes</taxon>
        <taxon>Mucorales</taxon>
        <taxon>Lichtheimiaceae</taxon>
        <taxon>Phascolomyces</taxon>
    </lineage>
</organism>